<feature type="transmembrane region" description="Helical" evidence="5">
    <location>
        <begin position="16"/>
        <end position="37"/>
    </location>
</feature>
<dbReference type="EC" id="2.1.1.334" evidence="6"/>
<dbReference type="Pfam" id="PF04191">
    <property type="entry name" value="PEMT"/>
    <property type="match status" value="1"/>
</dbReference>
<keyword evidence="7" id="KW-1185">Reference proteome</keyword>
<dbReference type="EC" id="2.1.1.100" evidence="6"/>
<reference evidence="6 7" key="1">
    <citation type="submission" date="2024-09" db="EMBL/GenBank/DDBJ databases">
        <authorList>
            <person name="Sun Q."/>
            <person name="Mori K."/>
        </authorList>
    </citation>
    <scope>NUCLEOTIDE SEQUENCE [LARGE SCALE GENOMIC DNA]</scope>
    <source>
        <strain evidence="6 7">JCM 1334</strain>
    </source>
</reference>
<evidence type="ECO:0000256" key="5">
    <source>
        <dbReference type="SAM" id="Phobius"/>
    </source>
</evidence>
<dbReference type="GO" id="GO:0032259">
    <property type="term" value="P:methylation"/>
    <property type="evidence" value="ECO:0007669"/>
    <property type="project" value="UniProtKB-KW"/>
</dbReference>
<name>A0ABV5Y3K4_ARTRM</name>
<dbReference type="RefSeq" id="WP_234749946.1">
    <property type="nucleotide sequence ID" value="NZ_BAAAWN010000001.1"/>
</dbReference>
<protein>
    <submittedName>
        <fullName evidence="6">Methyltransferase family protein</fullName>
        <ecNumber evidence="6">2.1.1.100</ecNumber>
        <ecNumber evidence="6">2.1.1.334</ecNumber>
    </submittedName>
</protein>
<dbReference type="GO" id="GO:0004671">
    <property type="term" value="F:protein C-terminal S-isoprenylcysteine carboxyl O-methyltransferase activity"/>
    <property type="evidence" value="ECO:0007669"/>
    <property type="project" value="UniProtKB-EC"/>
</dbReference>
<organism evidence="6 7">
    <name type="scientific">Arthrobacter ramosus</name>
    <dbReference type="NCBI Taxonomy" id="1672"/>
    <lineage>
        <taxon>Bacteria</taxon>
        <taxon>Bacillati</taxon>
        <taxon>Actinomycetota</taxon>
        <taxon>Actinomycetes</taxon>
        <taxon>Micrococcales</taxon>
        <taxon>Micrococcaceae</taxon>
        <taxon>Arthrobacter</taxon>
    </lineage>
</organism>
<dbReference type="Proteomes" id="UP001589702">
    <property type="component" value="Unassembled WGS sequence"/>
</dbReference>
<sequence length="179" mass="18902">MTASGDAARDKRLAEIGTAVFAAAPATVAGLLPWVVTRWKVKQPVPGGLAAQCAGVLLIGVGTAVITNSFARFALEGLGTPAPFAPPKNLVVSGFYRFVRNPIYVGVGAAITGQGLLLGQPKLFGLAALGAVPVVAFVKLYEEPTLARKFGAEYEDYRANVPRWLPRLTPWQQEGQGRT</sequence>
<gene>
    <name evidence="6" type="ORF">ACFFP1_18990</name>
</gene>
<dbReference type="PANTHER" id="PTHR12714:SF24">
    <property type="entry name" value="SLR1182 PROTEIN"/>
    <property type="match status" value="1"/>
</dbReference>
<keyword evidence="6" id="KW-0489">Methyltransferase</keyword>
<evidence type="ECO:0000256" key="2">
    <source>
        <dbReference type="ARBA" id="ARBA00022692"/>
    </source>
</evidence>
<dbReference type="EMBL" id="JBHMBC010000037">
    <property type="protein sequence ID" value="MFB9821577.1"/>
    <property type="molecule type" value="Genomic_DNA"/>
</dbReference>
<evidence type="ECO:0000256" key="3">
    <source>
        <dbReference type="ARBA" id="ARBA00022989"/>
    </source>
</evidence>
<evidence type="ECO:0000256" key="1">
    <source>
        <dbReference type="ARBA" id="ARBA00004127"/>
    </source>
</evidence>
<comment type="caution">
    <text evidence="6">The sequence shown here is derived from an EMBL/GenBank/DDBJ whole genome shotgun (WGS) entry which is preliminary data.</text>
</comment>
<keyword evidence="6" id="KW-0808">Transferase</keyword>
<proteinExistence type="predicted"/>
<dbReference type="InterPro" id="IPR007318">
    <property type="entry name" value="Phopholipid_MeTrfase"/>
</dbReference>
<evidence type="ECO:0000256" key="4">
    <source>
        <dbReference type="ARBA" id="ARBA00023136"/>
    </source>
</evidence>
<accession>A0ABV5Y3K4</accession>
<keyword evidence="2 5" id="KW-0812">Transmembrane</keyword>
<keyword evidence="3 5" id="KW-1133">Transmembrane helix</keyword>
<keyword evidence="4 5" id="KW-0472">Membrane</keyword>
<dbReference type="Gene3D" id="1.20.120.1630">
    <property type="match status" value="1"/>
</dbReference>
<evidence type="ECO:0000313" key="7">
    <source>
        <dbReference type="Proteomes" id="UP001589702"/>
    </source>
</evidence>
<comment type="subcellular location">
    <subcellularLocation>
        <location evidence="1">Endomembrane system</location>
        <topology evidence="1">Multi-pass membrane protein</topology>
    </subcellularLocation>
</comment>
<feature type="transmembrane region" description="Helical" evidence="5">
    <location>
        <begin position="49"/>
        <end position="71"/>
    </location>
</feature>
<evidence type="ECO:0000313" key="6">
    <source>
        <dbReference type="EMBL" id="MFB9821577.1"/>
    </source>
</evidence>
<dbReference type="PANTHER" id="PTHR12714">
    <property type="entry name" value="PROTEIN-S ISOPRENYLCYSTEINE O-METHYLTRANSFERASE"/>
    <property type="match status" value="1"/>
</dbReference>